<evidence type="ECO:0000256" key="1">
    <source>
        <dbReference type="ARBA" id="ARBA00022694"/>
    </source>
</evidence>
<accession>A0A2U9IEF0</accession>
<reference evidence="4 5" key="1">
    <citation type="submission" date="2018-05" db="EMBL/GenBank/DDBJ databases">
        <title>Complete Genome Sequences of Extremely Thermoacidophilic, Metal-Mobilizing Type-Strain Members of the Archaeal Family Sulfolobaceae: Acidianus brierleyi DSM-1651T, Acidianus sulfidivorans DSM-18786T, Metallosphaera hakonensis DSM-7519T, and Metallosphaera prunae DSM-10039T.</title>
        <authorList>
            <person name="Counts J.A."/>
            <person name="Kelly R.M."/>
        </authorList>
    </citation>
    <scope>NUCLEOTIDE SEQUENCE [LARGE SCALE GENOMIC DNA]</scope>
    <source>
        <strain evidence="4 5">DSM 1651</strain>
    </source>
</reference>
<evidence type="ECO:0000313" key="4">
    <source>
        <dbReference type="EMBL" id="AWR94418.1"/>
    </source>
</evidence>
<dbReference type="GO" id="GO:0004526">
    <property type="term" value="F:ribonuclease P activity"/>
    <property type="evidence" value="ECO:0007669"/>
    <property type="project" value="UniProtKB-UniRule"/>
</dbReference>
<dbReference type="GeneID" id="36831929"/>
<keyword evidence="3" id="KW-1133">Transmembrane helix</keyword>
<dbReference type="HAMAP" id="MF_00755">
    <property type="entry name" value="RNase_P_2"/>
    <property type="match status" value="1"/>
</dbReference>
<evidence type="ECO:0000313" key="5">
    <source>
        <dbReference type="Proteomes" id="UP000248044"/>
    </source>
</evidence>
<name>A0A2U9IEF0_9CREN</name>
<gene>
    <name evidence="2" type="primary">rnp2</name>
    <name evidence="4" type="ORF">DFR85_07195</name>
</gene>
<dbReference type="Gene3D" id="3.30.70.3250">
    <property type="entry name" value="Ribonuclease P, Pop5 subunit"/>
    <property type="match status" value="1"/>
</dbReference>
<keyword evidence="2" id="KW-0540">Nuclease</keyword>
<keyword evidence="2" id="KW-0378">Hydrolase</keyword>
<dbReference type="EMBL" id="CP029289">
    <property type="protein sequence ID" value="AWR94418.1"/>
    <property type="molecule type" value="Genomic_DNA"/>
</dbReference>
<dbReference type="Proteomes" id="UP000248044">
    <property type="component" value="Chromosome"/>
</dbReference>
<comment type="subcellular location">
    <subcellularLocation>
        <location evidence="2">Cytoplasm</location>
    </subcellularLocation>
</comment>
<dbReference type="GO" id="GO:0030677">
    <property type="term" value="C:ribonuclease P complex"/>
    <property type="evidence" value="ECO:0007669"/>
    <property type="project" value="UniProtKB-UniRule"/>
</dbReference>
<dbReference type="RefSeq" id="WP_110270299.1">
    <property type="nucleotide sequence ID" value="NZ_CP029289.2"/>
</dbReference>
<feature type="transmembrane region" description="Helical" evidence="3">
    <location>
        <begin position="6"/>
        <end position="22"/>
    </location>
</feature>
<keyword evidence="1 2" id="KW-0819">tRNA processing</keyword>
<organism evidence="4 5">
    <name type="scientific">Acidianus brierleyi</name>
    <dbReference type="NCBI Taxonomy" id="41673"/>
    <lineage>
        <taxon>Archaea</taxon>
        <taxon>Thermoproteota</taxon>
        <taxon>Thermoprotei</taxon>
        <taxon>Sulfolobales</taxon>
        <taxon>Sulfolobaceae</taxon>
        <taxon>Acidianus</taxon>
    </lineage>
</organism>
<comment type="subunit">
    <text evidence="2">Consists of a catalytic RNA component and at least 4-5 protein subunits.</text>
</comment>
<dbReference type="GO" id="GO:0001682">
    <property type="term" value="P:tRNA 5'-leader removal"/>
    <property type="evidence" value="ECO:0007669"/>
    <property type="project" value="UniProtKB-UniRule"/>
</dbReference>
<keyword evidence="2" id="KW-0255">Endonuclease</keyword>
<dbReference type="SUPFAM" id="SSF160350">
    <property type="entry name" value="Rnp2-like"/>
    <property type="match status" value="1"/>
</dbReference>
<evidence type="ECO:0000256" key="2">
    <source>
        <dbReference type="HAMAP-Rule" id="MF_00755"/>
    </source>
</evidence>
<dbReference type="GO" id="GO:0005737">
    <property type="term" value="C:cytoplasm"/>
    <property type="evidence" value="ECO:0007669"/>
    <property type="project" value="UniProtKB-SubCell"/>
</dbReference>
<dbReference type="InterPro" id="IPR002759">
    <property type="entry name" value="Pop5/Rpp14/Rnp2-like"/>
</dbReference>
<protein>
    <recommendedName>
        <fullName evidence="2">Ribonuclease P protein component 2</fullName>
        <shortName evidence="2">RNase P component 2</shortName>
        <ecNumber evidence="2">3.1.26.5</ecNumber>
    </recommendedName>
    <alternativeName>
        <fullName evidence="2">Pop5</fullName>
    </alternativeName>
</protein>
<dbReference type="InterPro" id="IPR038085">
    <property type="entry name" value="Rnp2-like_sf"/>
</dbReference>
<dbReference type="KEGG" id="abri:DFR85_07195"/>
<proteinExistence type="inferred from homology"/>
<comment type="catalytic activity">
    <reaction evidence="2">
        <text>Endonucleolytic cleavage of RNA, removing 5'-extranucleotides from tRNA precursor.</text>
        <dbReference type="EC" id="3.1.26.5"/>
    </reaction>
</comment>
<dbReference type="OrthoDB" id="34695at2157"/>
<keyword evidence="5" id="KW-1185">Reference proteome</keyword>
<comment type="similarity">
    <text evidence="2">Belongs to the eukaryotic/archaeal RNase P protein component 2 family.</text>
</comment>
<sequence length="144" mass="16636">MLQIIIDLVLLVWLIMLTLYVIKNKNIYTKKIINKRSIRSKRYILFYIILSKNENINISNKTIEDAIRRSVKELLGNMWLEISNPKVVFYDPNKLQGVISTNRAGYKVVIASLPLVKEINNTKVLIVATRTTGSLKRAKKLMSM</sequence>
<keyword evidence="3" id="KW-0472">Membrane</keyword>
<comment type="function">
    <text evidence="2">Part of ribonuclease P, a protein complex that generates mature tRNA molecules by cleaving their 5'-ends.</text>
</comment>
<dbReference type="EC" id="3.1.26.5" evidence="2"/>
<keyword evidence="3" id="KW-0812">Transmembrane</keyword>
<evidence type="ECO:0000256" key="3">
    <source>
        <dbReference type="SAM" id="Phobius"/>
    </source>
</evidence>
<dbReference type="Pfam" id="PF01900">
    <property type="entry name" value="RNase_P_Rpp14"/>
    <property type="match status" value="1"/>
</dbReference>
<keyword evidence="2" id="KW-0963">Cytoplasm</keyword>
<dbReference type="AlphaFoldDB" id="A0A2U9IEF0"/>